<proteinExistence type="predicted"/>
<feature type="region of interest" description="Disordered" evidence="2">
    <location>
        <begin position="113"/>
        <end position="135"/>
    </location>
</feature>
<evidence type="ECO:0000256" key="2">
    <source>
        <dbReference type="SAM" id="MobiDB-lite"/>
    </source>
</evidence>
<keyword evidence="1" id="KW-0175">Coiled coil</keyword>
<dbReference type="AlphaFoldDB" id="A0AAV3PB56"/>
<dbReference type="InterPro" id="IPR036397">
    <property type="entry name" value="RNaseH_sf"/>
</dbReference>
<sequence>MNFQDFDLNVPFVSDHRTCYIDLNKIPDNINPNNVLFDQNEFVVDTSESYPGNSPNFLIDVEQLLEEEEEEEEEEEDEEVHVYENHPEQFLEEEQEGGGQLDENDIEQFIEEEEERGGGGGGHSNQFERAGYNHGMQTNNKRKRLTDEQQDIVYCSLLQISVHGKLKSFATTKVANTFNLKIRQVQRIWKKKIAISVGEVRKKVKCGRKRVHVDIDRIPEIPLNERMTLDSLSNALHVSYSVLFRRFKEGLFRRHSNAIKPHLREENKRSRLQFCISMLDPSTLTSKPKFVDMYNVVHIDEKWFYMTQKNNNYYLHPFEEEPLRTVQSKNFIGKVMFLAAIARPRFDNDGNEVFSGKIGIFPFVKKEAAQRRSCNRAAAFREASFASGYDIRLVCQPPNSPDLNILDLGFFSAIQSLQRKACARTFEQLVLAVQKAFEDYPPKKVNHVFVTLQLCIQEIMKFNGSNR</sequence>
<dbReference type="Proteomes" id="UP001454036">
    <property type="component" value="Unassembled WGS sequence"/>
</dbReference>
<dbReference type="EMBL" id="BAABME010017129">
    <property type="protein sequence ID" value="GAA0148874.1"/>
    <property type="molecule type" value="Genomic_DNA"/>
</dbReference>
<keyword evidence="5" id="KW-1185">Reference proteome</keyword>
<dbReference type="PANTHER" id="PTHR47169">
    <property type="entry name" value="OS01G0541250 PROTEIN"/>
    <property type="match status" value="1"/>
</dbReference>
<reference evidence="4 5" key="1">
    <citation type="submission" date="2024-01" db="EMBL/GenBank/DDBJ databases">
        <title>The complete chloroplast genome sequence of Lithospermum erythrorhizon: insights into the phylogenetic relationship among Boraginaceae species and the maternal lineages of purple gromwells.</title>
        <authorList>
            <person name="Okada T."/>
            <person name="Watanabe K."/>
        </authorList>
    </citation>
    <scope>NUCLEOTIDE SEQUENCE [LARGE SCALE GENOMIC DNA]</scope>
</reference>
<dbReference type="Pfam" id="PF24964">
    <property type="entry name" value="DUF7769"/>
    <property type="match status" value="1"/>
</dbReference>
<gene>
    <name evidence="4" type="ORF">LIER_36814</name>
</gene>
<dbReference type="PANTHER" id="PTHR47169:SF2">
    <property type="entry name" value="OS01G0541250 PROTEIN"/>
    <property type="match status" value="1"/>
</dbReference>
<dbReference type="Gene3D" id="3.30.420.10">
    <property type="entry name" value="Ribonuclease H-like superfamily/Ribonuclease H"/>
    <property type="match status" value="2"/>
</dbReference>
<dbReference type="InterPro" id="IPR056671">
    <property type="entry name" value="DUF7769"/>
</dbReference>
<feature type="domain" description="DUF7769" evidence="3">
    <location>
        <begin position="145"/>
        <end position="191"/>
    </location>
</feature>
<comment type="caution">
    <text evidence="4">The sequence shown here is derived from an EMBL/GenBank/DDBJ whole genome shotgun (WGS) entry which is preliminary data.</text>
</comment>
<dbReference type="GO" id="GO:0003676">
    <property type="term" value="F:nucleic acid binding"/>
    <property type="evidence" value="ECO:0007669"/>
    <property type="project" value="InterPro"/>
</dbReference>
<protein>
    <recommendedName>
        <fullName evidence="3">DUF7769 domain-containing protein</fullName>
    </recommendedName>
</protein>
<accession>A0AAV3PB56</accession>
<evidence type="ECO:0000313" key="5">
    <source>
        <dbReference type="Proteomes" id="UP001454036"/>
    </source>
</evidence>
<evidence type="ECO:0000256" key="1">
    <source>
        <dbReference type="SAM" id="Coils"/>
    </source>
</evidence>
<organism evidence="4 5">
    <name type="scientific">Lithospermum erythrorhizon</name>
    <name type="common">Purple gromwell</name>
    <name type="synonym">Lithospermum officinale var. erythrorhizon</name>
    <dbReference type="NCBI Taxonomy" id="34254"/>
    <lineage>
        <taxon>Eukaryota</taxon>
        <taxon>Viridiplantae</taxon>
        <taxon>Streptophyta</taxon>
        <taxon>Embryophyta</taxon>
        <taxon>Tracheophyta</taxon>
        <taxon>Spermatophyta</taxon>
        <taxon>Magnoliopsida</taxon>
        <taxon>eudicotyledons</taxon>
        <taxon>Gunneridae</taxon>
        <taxon>Pentapetalae</taxon>
        <taxon>asterids</taxon>
        <taxon>lamiids</taxon>
        <taxon>Boraginales</taxon>
        <taxon>Boraginaceae</taxon>
        <taxon>Boraginoideae</taxon>
        <taxon>Lithospermeae</taxon>
        <taxon>Lithospermum</taxon>
    </lineage>
</organism>
<feature type="coiled-coil region" evidence="1">
    <location>
        <begin position="58"/>
        <end position="86"/>
    </location>
</feature>
<name>A0AAV3PB56_LITER</name>
<evidence type="ECO:0000313" key="4">
    <source>
        <dbReference type="EMBL" id="GAA0148874.1"/>
    </source>
</evidence>
<evidence type="ECO:0000259" key="3">
    <source>
        <dbReference type="Pfam" id="PF24964"/>
    </source>
</evidence>